<protein>
    <recommendedName>
        <fullName evidence="4">Toxin-antitoxin system HicB family antitoxin</fullName>
    </recommendedName>
</protein>
<comment type="caution">
    <text evidence="2">The sequence shown here is derived from an EMBL/GenBank/DDBJ whole genome shotgun (WGS) entry which is preliminary data.</text>
</comment>
<proteinExistence type="predicted"/>
<dbReference type="Gene3D" id="1.10.1220.10">
    <property type="entry name" value="Met repressor-like"/>
    <property type="match status" value="1"/>
</dbReference>
<dbReference type="EMBL" id="JBIHMK010000030">
    <property type="protein sequence ID" value="MFH0248668.1"/>
    <property type="molecule type" value="Genomic_DNA"/>
</dbReference>
<keyword evidence="3" id="KW-1185">Reference proteome</keyword>
<evidence type="ECO:0008006" key="4">
    <source>
        <dbReference type="Google" id="ProtNLM"/>
    </source>
</evidence>
<feature type="region of interest" description="Disordered" evidence="1">
    <location>
        <begin position="1"/>
        <end position="27"/>
    </location>
</feature>
<reference evidence="2 3" key="1">
    <citation type="submission" date="2024-10" db="EMBL/GenBank/DDBJ databases">
        <authorList>
            <person name="Cho J.-C."/>
        </authorList>
    </citation>
    <scope>NUCLEOTIDE SEQUENCE [LARGE SCALE GENOMIC DNA]</scope>
    <source>
        <strain evidence="2 3">KCTC29696</strain>
    </source>
</reference>
<dbReference type="InterPro" id="IPR010985">
    <property type="entry name" value="Ribbon_hlx_hlx"/>
</dbReference>
<accession>A0ABW7HS07</accession>
<evidence type="ECO:0000313" key="3">
    <source>
        <dbReference type="Proteomes" id="UP001607069"/>
    </source>
</evidence>
<name>A0ABW7HS07_9ACTN</name>
<feature type="region of interest" description="Disordered" evidence="1">
    <location>
        <begin position="65"/>
        <end position="88"/>
    </location>
</feature>
<feature type="compositionally biased region" description="Basic residues" evidence="1">
    <location>
        <begin position="77"/>
        <end position="88"/>
    </location>
</feature>
<gene>
    <name evidence="2" type="ORF">ACG5V6_10640</name>
</gene>
<sequence length="88" mass="10098">MSARPEGPPEGGGPEQERSRRPRRERRQMLLRLDPAVHDALAKWAADELRSTNAQVDYLLRKALAEAGRMPREARPHPRRGRPPRSEE</sequence>
<evidence type="ECO:0000313" key="2">
    <source>
        <dbReference type="EMBL" id="MFH0248668.1"/>
    </source>
</evidence>
<dbReference type="RefSeq" id="WP_237878015.1">
    <property type="nucleotide sequence ID" value="NZ_BAABEN010000016.1"/>
</dbReference>
<dbReference type="SUPFAM" id="SSF47598">
    <property type="entry name" value="Ribbon-helix-helix"/>
    <property type="match status" value="1"/>
</dbReference>
<feature type="compositionally biased region" description="Basic and acidic residues" evidence="1">
    <location>
        <begin position="65"/>
        <end position="76"/>
    </location>
</feature>
<dbReference type="InterPro" id="IPR013321">
    <property type="entry name" value="Arc_rbn_hlx_hlx"/>
</dbReference>
<organism evidence="2 3">
    <name type="scientific">Streptomyces chitinivorans</name>
    <dbReference type="NCBI Taxonomy" id="1257027"/>
    <lineage>
        <taxon>Bacteria</taxon>
        <taxon>Bacillati</taxon>
        <taxon>Actinomycetota</taxon>
        <taxon>Actinomycetes</taxon>
        <taxon>Kitasatosporales</taxon>
        <taxon>Streptomycetaceae</taxon>
        <taxon>Streptomyces</taxon>
    </lineage>
</organism>
<evidence type="ECO:0000256" key="1">
    <source>
        <dbReference type="SAM" id="MobiDB-lite"/>
    </source>
</evidence>
<dbReference type="Proteomes" id="UP001607069">
    <property type="component" value="Unassembled WGS sequence"/>
</dbReference>